<gene>
    <name evidence="2" type="ORF">FZD47_12460</name>
</gene>
<evidence type="ECO:0000313" key="3">
    <source>
        <dbReference type="Proteomes" id="UP000323732"/>
    </source>
</evidence>
<comment type="caution">
    <text evidence="2">The sequence shown here is derived from an EMBL/GenBank/DDBJ whole genome shotgun (WGS) entry which is preliminary data.</text>
</comment>
<dbReference type="EMBL" id="VTES01000003">
    <property type="protein sequence ID" value="TYS64279.1"/>
    <property type="molecule type" value="Genomic_DNA"/>
</dbReference>
<organism evidence="2 3">
    <name type="scientific">Bacillus infantis</name>
    <dbReference type="NCBI Taxonomy" id="324767"/>
    <lineage>
        <taxon>Bacteria</taxon>
        <taxon>Bacillati</taxon>
        <taxon>Bacillota</taxon>
        <taxon>Bacilli</taxon>
        <taxon>Bacillales</taxon>
        <taxon>Bacillaceae</taxon>
        <taxon>Bacillus</taxon>
    </lineage>
</organism>
<keyword evidence="1" id="KW-1133">Transmembrane helix</keyword>
<feature type="transmembrane region" description="Helical" evidence="1">
    <location>
        <begin position="101"/>
        <end position="126"/>
    </location>
</feature>
<accession>A0A5D4SMJ5</accession>
<evidence type="ECO:0008006" key="4">
    <source>
        <dbReference type="Google" id="ProtNLM"/>
    </source>
</evidence>
<feature type="transmembrane region" description="Helical" evidence="1">
    <location>
        <begin position="67"/>
        <end position="89"/>
    </location>
</feature>
<evidence type="ECO:0000313" key="2">
    <source>
        <dbReference type="EMBL" id="TYS64279.1"/>
    </source>
</evidence>
<dbReference type="AlphaFoldDB" id="A0A5D4SMJ5"/>
<reference evidence="2 3" key="1">
    <citation type="submission" date="2019-08" db="EMBL/GenBank/DDBJ databases">
        <title>Bacillus genomes from the desert of Cuatro Cienegas, Coahuila.</title>
        <authorList>
            <person name="Olmedo-Alvarez G."/>
        </authorList>
    </citation>
    <scope>NUCLEOTIDE SEQUENCE [LARGE SCALE GENOMIC DNA]</scope>
    <source>
        <strain evidence="2 3">CH37_1T</strain>
    </source>
</reference>
<dbReference type="Proteomes" id="UP000323732">
    <property type="component" value="Unassembled WGS sequence"/>
</dbReference>
<sequence length="137" mass="15492">MEQIWSLRLIRFAAIFGVIGTYLGSHMAGQMDYALRPVHAHILLVGWLSVFAWGIFYKAYKIKYKKLVAIHSMLGMAGALGLTAGMWMYNLNPFQLNETFVMVFFIVGGTLLLLAFLLFVVITFMVENHGDRPHGSF</sequence>
<name>A0A5D4SMJ5_9BACI</name>
<keyword evidence="1" id="KW-0472">Membrane</keyword>
<feature type="transmembrane region" description="Helical" evidence="1">
    <location>
        <begin position="9"/>
        <end position="28"/>
    </location>
</feature>
<feature type="transmembrane region" description="Helical" evidence="1">
    <location>
        <begin position="40"/>
        <end position="60"/>
    </location>
</feature>
<dbReference type="RefSeq" id="WP_022544600.1">
    <property type="nucleotide sequence ID" value="NZ_JAHXNN010000008.1"/>
</dbReference>
<evidence type="ECO:0000256" key="1">
    <source>
        <dbReference type="SAM" id="Phobius"/>
    </source>
</evidence>
<proteinExistence type="predicted"/>
<keyword evidence="1" id="KW-0812">Transmembrane</keyword>
<protein>
    <recommendedName>
        <fullName evidence="4">Cbb3-type cytochrome c oxidase subunit I</fullName>
    </recommendedName>
</protein>